<evidence type="ECO:0000313" key="2">
    <source>
        <dbReference type="Proteomes" id="UP000436468"/>
    </source>
</evidence>
<dbReference type="AlphaFoldDB" id="A0A844T7N3"/>
<organism evidence="1 2">
    <name type="scientific">Bradyrhizobium pachyrhizi</name>
    <dbReference type="NCBI Taxonomy" id="280333"/>
    <lineage>
        <taxon>Bacteria</taxon>
        <taxon>Pseudomonadati</taxon>
        <taxon>Pseudomonadota</taxon>
        <taxon>Alphaproteobacteria</taxon>
        <taxon>Hyphomicrobiales</taxon>
        <taxon>Nitrobacteraceae</taxon>
        <taxon>Bradyrhizobium</taxon>
    </lineage>
</organism>
<accession>A0A844T7N3</accession>
<dbReference type="InterPro" id="IPR010985">
    <property type="entry name" value="Ribbon_hlx_hlx"/>
</dbReference>
<dbReference type="Proteomes" id="UP000436468">
    <property type="component" value="Unassembled WGS sequence"/>
</dbReference>
<dbReference type="SUPFAM" id="SSF47598">
    <property type="entry name" value="Ribbon-helix-helix"/>
    <property type="match status" value="1"/>
</dbReference>
<sequence length="58" mass="6363">MGRPPSKNPKSLPVSVRLPPAVKEAAEKAAAADTRSLSSFIEKLLTDHLKKHKYLKPN</sequence>
<keyword evidence="2" id="KW-1185">Reference proteome</keyword>
<proteinExistence type="predicted"/>
<evidence type="ECO:0008006" key="3">
    <source>
        <dbReference type="Google" id="ProtNLM"/>
    </source>
</evidence>
<dbReference type="Gene3D" id="1.10.1220.10">
    <property type="entry name" value="Met repressor-like"/>
    <property type="match status" value="1"/>
</dbReference>
<dbReference type="InterPro" id="IPR013321">
    <property type="entry name" value="Arc_rbn_hlx_hlx"/>
</dbReference>
<dbReference type="EMBL" id="WQNF01000047">
    <property type="protein sequence ID" value="MVT70660.1"/>
    <property type="molecule type" value="Genomic_DNA"/>
</dbReference>
<reference evidence="1 2" key="1">
    <citation type="submission" date="2019-12" db="EMBL/GenBank/DDBJ databases">
        <title>Draft genome sequences Bradyrhizobium cajani AMBPC1010, Bradyrhizobium pachyrhizi AMBPC1040 and Bradyrhizobium yuanmingense ALSPC3051, three plant growth promoting strains isolated from nodules of Cajanus cajan L. in Dominican Republic.</title>
        <authorList>
            <person name="Flores-Felix J.D."/>
            <person name="Araujo J."/>
            <person name="Diaz-Alcantara C."/>
            <person name="Gonzalez-Andres F."/>
            <person name="Velazquez E."/>
        </authorList>
    </citation>
    <scope>NUCLEOTIDE SEQUENCE [LARGE SCALE GENOMIC DNA]</scope>
    <source>
        <strain evidence="1 2">1040</strain>
    </source>
</reference>
<protein>
    <recommendedName>
        <fullName evidence="3">CopG family transcriptional regulator</fullName>
    </recommendedName>
</protein>
<gene>
    <name evidence="1" type="ORF">GPL21_36980</name>
</gene>
<comment type="caution">
    <text evidence="1">The sequence shown here is derived from an EMBL/GenBank/DDBJ whole genome shotgun (WGS) entry which is preliminary data.</text>
</comment>
<evidence type="ECO:0000313" key="1">
    <source>
        <dbReference type="EMBL" id="MVT70660.1"/>
    </source>
</evidence>
<name>A0A844T7N3_9BRAD</name>
<dbReference type="GO" id="GO:0006355">
    <property type="term" value="P:regulation of DNA-templated transcription"/>
    <property type="evidence" value="ECO:0007669"/>
    <property type="project" value="InterPro"/>
</dbReference>